<comment type="similarity">
    <text evidence="3 10">Belongs to the eukaryotic PMM family.</text>
</comment>
<dbReference type="STRING" id="1051891.A0A0C3K3I3"/>
<dbReference type="InterPro" id="IPR005002">
    <property type="entry name" value="PMM"/>
</dbReference>
<evidence type="ECO:0000313" key="11">
    <source>
        <dbReference type="EMBL" id="KIO15968.1"/>
    </source>
</evidence>
<dbReference type="SUPFAM" id="SSF56784">
    <property type="entry name" value="HAD-like"/>
    <property type="match status" value="1"/>
</dbReference>
<comment type="cofactor">
    <cofactor evidence="9">
        <name>Mg(2+)</name>
        <dbReference type="ChEBI" id="CHEBI:18420"/>
    </cofactor>
</comment>
<dbReference type="HOGENOM" id="CLU_065642_1_0_1"/>
<dbReference type="GO" id="GO:0006487">
    <property type="term" value="P:protein N-linked glycosylation"/>
    <property type="evidence" value="ECO:0007669"/>
    <property type="project" value="TreeGrafter"/>
</dbReference>
<reference evidence="12" key="2">
    <citation type="submission" date="2015-01" db="EMBL/GenBank/DDBJ databases">
        <title>Evolutionary Origins and Diversification of the Mycorrhizal Mutualists.</title>
        <authorList>
            <consortium name="DOE Joint Genome Institute"/>
            <consortium name="Mycorrhizal Genomics Consortium"/>
            <person name="Kohler A."/>
            <person name="Kuo A."/>
            <person name="Nagy L.G."/>
            <person name="Floudas D."/>
            <person name="Copeland A."/>
            <person name="Barry K.W."/>
            <person name="Cichocki N."/>
            <person name="Veneault-Fourrey C."/>
            <person name="LaButti K."/>
            <person name="Lindquist E.A."/>
            <person name="Lipzen A."/>
            <person name="Lundell T."/>
            <person name="Morin E."/>
            <person name="Murat C."/>
            <person name="Riley R."/>
            <person name="Ohm R."/>
            <person name="Sun H."/>
            <person name="Tunlid A."/>
            <person name="Henrissat B."/>
            <person name="Grigoriev I.V."/>
            <person name="Hibbett D.S."/>
            <person name="Martin F."/>
        </authorList>
    </citation>
    <scope>NUCLEOTIDE SEQUENCE [LARGE SCALE GENOMIC DNA]</scope>
    <source>
        <strain evidence="12">MUT 4182</strain>
    </source>
</reference>
<dbReference type="EC" id="5.4.2.8" evidence="5 10"/>
<evidence type="ECO:0000313" key="12">
    <source>
        <dbReference type="Proteomes" id="UP000054248"/>
    </source>
</evidence>
<dbReference type="UniPathway" id="UPA00126">
    <property type="reaction ID" value="UER00424"/>
</dbReference>
<feature type="active site" description="Proton donor/acceptor" evidence="7">
    <location>
        <position position="20"/>
    </location>
</feature>
<feature type="binding site" evidence="8">
    <location>
        <position position="27"/>
    </location>
    <ligand>
        <name>alpha-D-mannose 1-phosphate</name>
        <dbReference type="ChEBI" id="CHEBI:58409"/>
    </ligand>
</feature>
<evidence type="ECO:0000256" key="3">
    <source>
        <dbReference type="ARBA" id="ARBA00009736"/>
    </source>
</evidence>
<dbReference type="NCBIfam" id="TIGR01484">
    <property type="entry name" value="HAD-SF-IIB"/>
    <property type="match status" value="1"/>
</dbReference>
<dbReference type="GO" id="GO:0004615">
    <property type="term" value="F:phosphomannomutase activity"/>
    <property type="evidence" value="ECO:0007669"/>
    <property type="project" value="UniProtKB-EC"/>
</dbReference>
<sequence length="172" mass="19546">MASSTFADRPIKKLCLFDIDGTLIPPRERVSQKILDVLAQLRKKMAIGFVSGADLAYISKNFAVDGGRVVDRFDYSFAENGLTAYKMGKELPSESFIKIFGDTEYKKFVNFILHYLADIDIPVKRGTFVHFRNGMINVSPIGHNATIQEGKEFEAYDKIHQVRAKFMQKLKE</sequence>
<organism evidence="11 12">
    <name type="scientific">Tulasnella calospora MUT 4182</name>
    <dbReference type="NCBI Taxonomy" id="1051891"/>
    <lineage>
        <taxon>Eukaryota</taxon>
        <taxon>Fungi</taxon>
        <taxon>Dikarya</taxon>
        <taxon>Basidiomycota</taxon>
        <taxon>Agaricomycotina</taxon>
        <taxon>Agaricomycetes</taxon>
        <taxon>Cantharellales</taxon>
        <taxon>Tulasnellaceae</taxon>
        <taxon>Tulasnella</taxon>
    </lineage>
</organism>
<keyword evidence="9" id="KW-0460">Magnesium</keyword>
<feature type="binding site" evidence="8">
    <location>
        <position position="132"/>
    </location>
    <ligand>
        <name>alpha-D-mannose 1-phosphate</name>
        <dbReference type="ChEBI" id="CHEBI:58409"/>
    </ligand>
</feature>
<comment type="catalytic activity">
    <reaction evidence="10">
        <text>alpha-D-mannose 1-phosphate = D-mannose 6-phosphate</text>
        <dbReference type="Rhea" id="RHEA:11140"/>
        <dbReference type="ChEBI" id="CHEBI:58409"/>
        <dbReference type="ChEBI" id="CHEBI:58735"/>
        <dbReference type="EC" id="5.4.2.8"/>
    </reaction>
</comment>
<evidence type="ECO:0000256" key="9">
    <source>
        <dbReference type="PIRSR" id="PIRSR605002-3"/>
    </source>
</evidence>
<gene>
    <name evidence="11" type="ORF">M407DRAFT_86584</name>
</gene>
<dbReference type="InterPro" id="IPR006379">
    <property type="entry name" value="HAD-SF_hydro_IIB"/>
</dbReference>
<dbReference type="InterPro" id="IPR023214">
    <property type="entry name" value="HAD_sf"/>
</dbReference>
<keyword evidence="6 10" id="KW-0413">Isomerase</keyword>
<dbReference type="AlphaFoldDB" id="A0A0C3K3I3"/>
<evidence type="ECO:0000256" key="1">
    <source>
        <dbReference type="ARBA" id="ARBA00004496"/>
    </source>
</evidence>
<dbReference type="InterPro" id="IPR036412">
    <property type="entry name" value="HAD-like_sf"/>
</dbReference>
<feature type="non-terminal residue" evidence="11">
    <location>
        <position position="172"/>
    </location>
</feature>
<evidence type="ECO:0000256" key="10">
    <source>
        <dbReference type="RuleBase" id="RU361118"/>
    </source>
</evidence>
<dbReference type="OrthoDB" id="10264771at2759"/>
<proteinExistence type="inferred from homology"/>
<keyword evidence="9" id="KW-0479">Metal-binding</keyword>
<comment type="subcellular location">
    <subcellularLocation>
        <location evidence="1 10">Cytoplasm</location>
    </subcellularLocation>
</comment>
<evidence type="ECO:0000256" key="4">
    <source>
        <dbReference type="ARBA" id="ARBA00011738"/>
    </source>
</evidence>
<keyword evidence="10" id="KW-0963">Cytoplasm</keyword>
<keyword evidence="12" id="KW-1185">Reference proteome</keyword>
<dbReference type="PANTHER" id="PTHR10466:SF0">
    <property type="entry name" value="PHOSPHOMANNOMUTASE"/>
    <property type="match status" value="1"/>
</dbReference>
<dbReference type="EMBL" id="KN823731">
    <property type="protein sequence ID" value="KIO15968.1"/>
    <property type="molecule type" value="Genomic_DNA"/>
</dbReference>
<dbReference type="GO" id="GO:0046872">
    <property type="term" value="F:metal ion binding"/>
    <property type="evidence" value="ECO:0007669"/>
    <property type="project" value="UniProtKB-KW"/>
</dbReference>
<evidence type="ECO:0000256" key="5">
    <source>
        <dbReference type="ARBA" id="ARBA00012730"/>
    </source>
</evidence>
<feature type="binding site" evidence="9">
    <location>
        <position position="20"/>
    </location>
    <ligand>
        <name>Mg(2+)</name>
        <dbReference type="ChEBI" id="CHEBI:18420"/>
        <label>1</label>
    </ligand>
</feature>
<feature type="active site" description="Nucleophile" evidence="7">
    <location>
        <position position="18"/>
    </location>
</feature>
<evidence type="ECO:0000256" key="2">
    <source>
        <dbReference type="ARBA" id="ARBA00004699"/>
    </source>
</evidence>
<evidence type="ECO:0000256" key="6">
    <source>
        <dbReference type="ARBA" id="ARBA00023235"/>
    </source>
</evidence>
<reference evidence="11 12" key="1">
    <citation type="submission" date="2014-04" db="EMBL/GenBank/DDBJ databases">
        <authorList>
            <consortium name="DOE Joint Genome Institute"/>
            <person name="Kuo A."/>
            <person name="Girlanda M."/>
            <person name="Perotto S."/>
            <person name="Kohler A."/>
            <person name="Nagy L.G."/>
            <person name="Floudas D."/>
            <person name="Copeland A."/>
            <person name="Barry K.W."/>
            <person name="Cichocki N."/>
            <person name="Veneault-Fourrey C."/>
            <person name="LaButti K."/>
            <person name="Lindquist E.A."/>
            <person name="Lipzen A."/>
            <person name="Lundell T."/>
            <person name="Morin E."/>
            <person name="Murat C."/>
            <person name="Sun H."/>
            <person name="Tunlid A."/>
            <person name="Henrissat B."/>
            <person name="Grigoriev I.V."/>
            <person name="Hibbett D.S."/>
            <person name="Martin F."/>
            <person name="Nordberg H.P."/>
            <person name="Cantor M.N."/>
            <person name="Hua S.X."/>
        </authorList>
    </citation>
    <scope>NUCLEOTIDE SEQUENCE [LARGE SCALE GENOMIC DNA]</scope>
    <source>
        <strain evidence="11 12">MUT 4182</strain>
    </source>
</reference>
<dbReference type="PANTHER" id="PTHR10466">
    <property type="entry name" value="PHOSPHOMANNOMUTASE"/>
    <property type="match status" value="1"/>
</dbReference>
<comment type="function">
    <text evidence="10">Involved in the synthesis of the GDP-mannose and dolichol-phosphate-mannose required for a number of critical mannosyl transfer reactions.</text>
</comment>
<comment type="subunit">
    <text evidence="4 10">Homodimer.</text>
</comment>
<evidence type="ECO:0000256" key="8">
    <source>
        <dbReference type="PIRSR" id="PIRSR605002-2"/>
    </source>
</evidence>
<accession>A0A0C3K3I3</accession>
<dbReference type="Gene3D" id="3.40.50.1000">
    <property type="entry name" value="HAD superfamily/HAD-like"/>
    <property type="match status" value="1"/>
</dbReference>
<evidence type="ECO:0000256" key="7">
    <source>
        <dbReference type="PIRSR" id="PIRSR605002-1"/>
    </source>
</evidence>
<dbReference type="GO" id="GO:0006013">
    <property type="term" value="P:mannose metabolic process"/>
    <property type="evidence" value="ECO:0007669"/>
    <property type="project" value="TreeGrafter"/>
</dbReference>
<feature type="binding site" evidence="9">
    <location>
        <position position="18"/>
    </location>
    <ligand>
        <name>Mg(2+)</name>
        <dbReference type="ChEBI" id="CHEBI:18420"/>
        <label>1</label>
    </ligand>
</feature>
<dbReference type="GO" id="GO:0005829">
    <property type="term" value="C:cytosol"/>
    <property type="evidence" value="ECO:0007669"/>
    <property type="project" value="TreeGrafter"/>
</dbReference>
<dbReference type="GO" id="GO:0009298">
    <property type="term" value="P:GDP-mannose biosynthetic process"/>
    <property type="evidence" value="ECO:0007669"/>
    <property type="project" value="UniProtKB-UniPathway"/>
</dbReference>
<protein>
    <recommendedName>
        <fullName evidence="5 10">Phosphomannomutase</fullName>
        <ecNumber evidence="5 10">5.4.2.8</ecNumber>
    </recommendedName>
</protein>
<name>A0A0C3K3I3_9AGAM</name>
<dbReference type="Proteomes" id="UP000054248">
    <property type="component" value="Unassembled WGS sequence"/>
</dbReference>
<dbReference type="Pfam" id="PF03332">
    <property type="entry name" value="PMM"/>
    <property type="match status" value="1"/>
</dbReference>
<comment type="pathway">
    <text evidence="2 10">Nucleotide-sugar biosynthesis; GDP-alpha-D-mannose biosynthesis; alpha-D-mannose 1-phosphate from D-fructose 6-phosphate: step 2/2.</text>
</comment>